<comment type="similarity">
    <text evidence="8 9">Belongs to the MurJ/MviN family.</text>
</comment>
<feature type="transmembrane region" description="Helical" evidence="8">
    <location>
        <begin position="474"/>
        <end position="496"/>
    </location>
</feature>
<keyword evidence="8 9" id="KW-0961">Cell wall biogenesis/degradation</keyword>
<feature type="transmembrane region" description="Helical" evidence="8">
    <location>
        <begin position="53"/>
        <end position="73"/>
    </location>
</feature>
<comment type="subcellular location">
    <subcellularLocation>
        <location evidence="1 8">Cell membrane</location>
        <topology evidence="1 8">Multi-pass membrane protein</topology>
    </subcellularLocation>
</comment>
<feature type="transmembrane region" description="Helical" evidence="8">
    <location>
        <begin position="345"/>
        <end position="367"/>
    </location>
</feature>
<feature type="transmembrane region" description="Helical" evidence="8">
    <location>
        <begin position="226"/>
        <end position="250"/>
    </location>
</feature>
<keyword evidence="11" id="KW-1185">Reference proteome</keyword>
<keyword evidence="7 8" id="KW-0472">Membrane</keyword>
<evidence type="ECO:0000256" key="6">
    <source>
        <dbReference type="ARBA" id="ARBA00022989"/>
    </source>
</evidence>
<evidence type="ECO:0000256" key="2">
    <source>
        <dbReference type="ARBA" id="ARBA00022475"/>
    </source>
</evidence>
<sequence length="511" mass="56081">MAKISTKNLAKYSAMISLILILSKVVGFVREMLVATQFGASRESDIFKTATRIPNLFYSVVAAALLTSFIPIFSSFKNDEKKANLFFNNIFNVLFLLCAILSIIGMVFTPQITKLFVSGFNNADFIRTYNMTRISMPSIIFLALSGLQQGYLNSYGIFLQPALTSIISSIIMIIGMMFVGKFGIAAAVIGFFLGAVAQVIFQLPFMKNYKFKFYINFHDENVKKMLLLSVPIIISSAVSQVNVIVDSTFASNLARGSMSIIDYASKVSTIINQVFIVSITTIFYPMLTEKYALGSKEDFKDLIIKSLNIVVIIAIPLIIGMIILSTPLVRLLLQHGKFNSSDTVVTALCLRVLALGTLGYSLIDILGKVFFSVKDTVTPMINGIITVGLNILFIVILVPRMGISGLSTATTTSASIIATVMIFELKYKLKDLRFNAFIKVLLKALIAGGIMGAIVGLTYKYLGVLFNNEGSLVLAIKITIEAIIGIAVYIAALYILKVKELESLIALRKRK</sequence>
<name>A0ABW8TVR1_9CLOT</name>
<dbReference type="PRINTS" id="PR01806">
    <property type="entry name" value="VIRFACTRMVIN"/>
</dbReference>
<feature type="transmembrane region" description="Helical" evidence="8">
    <location>
        <begin position="403"/>
        <end position="423"/>
    </location>
</feature>
<dbReference type="Proteomes" id="UP001623661">
    <property type="component" value="Unassembled WGS sequence"/>
</dbReference>
<dbReference type="NCBIfam" id="TIGR01695">
    <property type="entry name" value="murJ_mviN"/>
    <property type="match status" value="1"/>
</dbReference>
<comment type="pathway">
    <text evidence="8">Cell wall biogenesis; peptidoglycan biosynthesis.</text>
</comment>
<accession>A0ABW8TVR1</accession>
<keyword evidence="3 8" id="KW-0812">Transmembrane</keyword>
<evidence type="ECO:0000256" key="5">
    <source>
        <dbReference type="ARBA" id="ARBA00022984"/>
    </source>
</evidence>
<dbReference type="HAMAP" id="MF_02078">
    <property type="entry name" value="MurJ_MviN"/>
    <property type="match status" value="1"/>
</dbReference>
<feature type="transmembrane region" description="Helical" evidence="8">
    <location>
        <begin position="157"/>
        <end position="178"/>
    </location>
</feature>
<dbReference type="EMBL" id="JBJHZY010000004">
    <property type="protein sequence ID" value="MFL0269790.1"/>
    <property type="molecule type" value="Genomic_DNA"/>
</dbReference>
<feature type="transmembrane region" description="Helical" evidence="8">
    <location>
        <begin position="184"/>
        <end position="205"/>
    </location>
</feature>
<dbReference type="PANTHER" id="PTHR47019:SF1">
    <property type="entry name" value="LIPID II FLIPPASE MURJ"/>
    <property type="match status" value="1"/>
</dbReference>
<comment type="caution">
    <text evidence="10">The sequence shown here is derived from an EMBL/GenBank/DDBJ whole genome shotgun (WGS) entry which is preliminary data.</text>
</comment>
<evidence type="ECO:0000313" key="10">
    <source>
        <dbReference type="EMBL" id="MFL0269790.1"/>
    </source>
</evidence>
<keyword evidence="2 8" id="KW-1003">Cell membrane</keyword>
<feature type="transmembrane region" description="Helical" evidence="8">
    <location>
        <begin position="270"/>
        <end position="287"/>
    </location>
</feature>
<dbReference type="RefSeq" id="WP_406766411.1">
    <property type="nucleotide sequence ID" value="NZ_JBJHZY010000004.1"/>
</dbReference>
<protein>
    <recommendedName>
        <fullName evidence="8">Probable lipid II flippase MurJ</fullName>
    </recommendedName>
</protein>
<evidence type="ECO:0000256" key="8">
    <source>
        <dbReference type="HAMAP-Rule" id="MF_02078"/>
    </source>
</evidence>
<gene>
    <name evidence="8 10" type="primary">murJ</name>
    <name evidence="10" type="ORF">ACJDUH_17055</name>
</gene>
<keyword evidence="4 8" id="KW-0133">Cell shape</keyword>
<feature type="transmembrane region" description="Helical" evidence="8">
    <location>
        <begin position="379"/>
        <end position="397"/>
    </location>
</feature>
<dbReference type="PIRSF" id="PIRSF002869">
    <property type="entry name" value="MviN"/>
    <property type="match status" value="1"/>
</dbReference>
<feature type="transmembrane region" description="Helical" evidence="8">
    <location>
        <begin position="444"/>
        <end position="462"/>
    </location>
</feature>
<evidence type="ECO:0000256" key="3">
    <source>
        <dbReference type="ARBA" id="ARBA00022692"/>
    </source>
</evidence>
<reference evidence="10 11" key="1">
    <citation type="submission" date="2024-11" db="EMBL/GenBank/DDBJ databases">
        <authorList>
            <person name="Heng Y.C."/>
            <person name="Lim A.C.H."/>
            <person name="Lee J.K.Y."/>
            <person name="Kittelmann S."/>
        </authorList>
    </citation>
    <scope>NUCLEOTIDE SEQUENCE [LARGE SCALE GENOMIC DNA]</scope>
    <source>
        <strain evidence="10 11">WILCCON 0202</strain>
    </source>
</reference>
<dbReference type="PANTHER" id="PTHR47019">
    <property type="entry name" value="LIPID II FLIPPASE MURJ"/>
    <property type="match status" value="1"/>
</dbReference>
<keyword evidence="6 8" id="KW-1133">Transmembrane helix</keyword>
<dbReference type="InterPro" id="IPR004268">
    <property type="entry name" value="MurJ"/>
</dbReference>
<evidence type="ECO:0000313" key="11">
    <source>
        <dbReference type="Proteomes" id="UP001623661"/>
    </source>
</evidence>
<keyword evidence="8 9" id="KW-0813">Transport</keyword>
<proteinExistence type="inferred from homology"/>
<feature type="transmembrane region" description="Helical" evidence="8">
    <location>
        <begin position="12"/>
        <end position="33"/>
    </location>
</feature>
<evidence type="ECO:0000256" key="9">
    <source>
        <dbReference type="PIRNR" id="PIRNR002869"/>
    </source>
</evidence>
<evidence type="ECO:0000256" key="4">
    <source>
        <dbReference type="ARBA" id="ARBA00022960"/>
    </source>
</evidence>
<dbReference type="CDD" id="cd13123">
    <property type="entry name" value="MATE_MurJ_like"/>
    <property type="match status" value="1"/>
</dbReference>
<keyword evidence="5 8" id="KW-0573">Peptidoglycan synthesis</keyword>
<dbReference type="Pfam" id="PF03023">
    <property type="entry name" value="MurJ"/>
    <property type="match status" value="1"/>
</dbReference>
<feature type="transmembrane region" description="Helical" evidence="8">
    <location>
        <begin position="128"/>
        <end position="145"/>
    </location>
</feature>
<dbReference type="InterPro" id="IPR051050">
    <property type="entry name" value="Lipid_II_flippase_MurJ/MviN"/>
</dbReference>
<organism evidence="10 11">
    <name type="scientific">Candidatus Clostridium radicumherbarum</name>
    <dbReference type="NCBI Taxonomy" id="3381662"/>
    <lineage>
        <taxon>Bacteria</taxon>
        <taxon>Bacillati</taxon>
        <taxon>Bacillota</taxon>
        <taxon>Clostridia</taxon>
        <taxon>Eubacteriales</taxon>
        <taxon>Clostridiaceae</taxon>
        <taxon>Clostridium</taxon>
    </lineage>
</organism>
<feature type="transmembrane region" description="Helical" evidence="8">
    <location>
        <begin position="85"/>
        <end position="108"/>
    </location>
</feature>
<evidence type="ECO:0000256" key="1">
    <source>
        <dbReference type="ARBA" id="ARBA00004651"/>
    </source>
</evidence>
<feature type="transmembrane region" description="Helical" evidence="8">
    <location>
        <begin position="307"/>
        <end position="333"/>
    </location>
</feature>
<comment type="function">
    <text evidence="8 9">Involved in peptidoglycan biosynthesis. Transports lipid-linked peptidoglycan precursors from the inner to the outer leaflet of the cytoplasmic membrane.</text>
</comment>
<evidence type="ECO:0000256" key="7">
    <source>
        <dbReference type="ARBA" id="ARBA00023136"/>
    </source>
</evidence>